<dbReference type="GO" id="GO:0005783">
    <property type="term" value="C:endoplasmic reticulum"/>
    <property type="evidence" value="ECO:0007669"/>
    <property type="project" value="TreeGrafter"/>
</dbReference>
<dbReference type="Pfam" id="PF01255">
    <property type="entry name" value="Prenyltransf"/>
    <property type="match status" value="1"/>
</dbReference>
<keyword evidence="4 5" id="KW-0808">Transferase</keyword>
<evidence type="ECO:0000256" key="1">
    <source>
        <dbReference type="ARBA" id="ARBA00002674"/>
    </source>
</evidence>
<dbReference type="CDD" id="cd00475">
    <property type="entry name" value="Cis_IPPS"/>
    <property type="match status" value="1"/>
</dbReference>
<dbReference type="GO" id="GO:0016094">
    <property type="term" value="P:polyprenol biosynthetic process"/>
    <property type="evidence" value="ECO:0007669"/>
    <property type="project" value="TreeGrafter"/>
</dbReference>
<dbReference type="PROSITE" id="PS01066">
    <property type="entry name" value="UPP_SYNTHASE"/>
    <property type="match status" value="1"/>
</dbReference>
<evidence type="ECO:0000256" key="3">
    <source>
        <dbReference type="ARBA" id="ARBA00005432"/>
    </source>
</evidence>
<dbReference type="PANTHER" id="PTHR10291">
    <property type="entry name" value="DEHYDRODOLICHYL DIPHOSPHATE SYNTHASE FAMILY MEMBER"/>
    <property type="match status" value="1"/>
</dbReference>
<dbReference type="NCBIfam" id="TIGR00055">
    <property type="entry name" value="uppS"/>
    <property type="match status" value="1"/>
</dbReference>
<proteinExistence type="inferred from homology"/>
<accession>A0A1R3JW91</accession>
<evidence type="ECO:0000313" key="7">
    <source>
        <dbReference type="Proteomes" id="UP000188268"/>
    </source>
</evidence>
<evidence type="ECO:0000256" key="5">
    <source>
        <dbReference type="RuleBase" id="RU363018"/>
    </source>
</evidence>
<gene>
    <name evidence="6" type="ORF">CCACVL1_03942</name>
</gene>
<keyword evidence="7" id="KW-1185">Reference proteome</keyword>
<feature type="transmembrane region" description="Helical" evidence="5">
    <location>
        <begin position="21"/>
        <end position="47"/>
    </location>
</feature>
<dbReference type="OMA" id="TIVIRFG"/>
<dbReference type="InterPro" id="IPR001441">
    <property type="entry name" value="UPP_synth-like"/>
</dbReference>
<keyword evidence="5" id="KW-0812">Transmembrane</keyword>
<dbReference type="InterPro" id="IPR018520">
    <property type="entry name" value="UPP_synth-like_CS"/>
</dbReference>
<dbReference type="EMBL" id="AWWV01006941">
    <property type="protein sequence ID" value="OMO99070.1"/>
    <property type="molecule type" value="Genomic_DNA"/>
</dbReference>
<organism evidence="6 7">
    <name type="scientific">Corchorus capsularis</name>
    <name type="common">Jute</name>
    <dbReference type="NCBI Taxonomy" id="210143"/>
    <lineage>
        <taxon>Eukaryota</taxon>
        <taxon>Viridiplantae</taxon>
        <taxon>Streptophyta</taxon>
        <taxon>Embryophyta</taxon>
        <taxon>Tracheophyta</taxon>
        <taxon>Spermatophyta</taxon>
        <taxon>Magnoliopsida</taxon>
        <taxon>eudicotyledons</taxon>
        <taxon>Gunneridae</taxon>
        <taxon>Pentapetalae</taxon>
        <taxon>rosids</taxon>
        <taxon>malvids</taxon>
        <taxon>Malvales</taxon>
        <taxon>Malvaceae</taxon>
        <taxon>Grewioideae</taxon>
        <taxon>Apeibeae</taxon>
        <taxon>Corchorus</taxon>
    </lineage>
</organism>
<dbReference type="GO" id="GO:0045547">
    <property type="term" value="F:ditrans,polycis-polyprenyl diphosphate synthase [(2E,6E)-farnesyl diphosphate specific] activity"/>
    <property type="evidence" value="ECO:0007669"/>
    <property type="project" value="TreeGrafter"/>
</dbReference>
<keyword evidence="5" id="KW-1133">Transmembrane helix</keyword>
<comment type="pathway">
    <text evidence="2">Protein modification; protein glycosylation.</text>
</comment>
<dbReference type="SUPFAM" id="SSF64005">
    <property type="entry name" value="Undecaprenyl diphosphate synthase"/>
    <property type="match status" value="1"/>
</dbReference>
<reference evidence="6 7" key="1">
    <citation type="submission" date="2013-09" db="EMBL/GenBank/DDBJ databases">
        <title>Corchorus capsularis genome sequencing.</title>
        <authorList>
            <person name="Alam M."/>
            <person name="Haque M.S."/>
            <person name="Islam M.S."/>
            <person name="Emdad E.M."/>
            <person name="Islam M.M."/>
            <person name="Ahmed B."/>
            <person name="Halim A."/>
            <person name="Hossen Q.M.M."/>
            <person name="Hossain M.Z."/>
            <person name="Ahmed R."/>
            <person name="Khan M.M."/>
            <person name="Islam R."/>
            <person name="Rashid M.M."/>
            <person name="Khan S.A."/>
            <person name="Rahman M.S."/>
            <person name="Alam M."/>
        </authorList>
    </citation>
    <scope>NUCLEOTIDE SEQUENCE [LARGE SCALE GENOMIC DNA]</scope>
    <source>
        <strain evidence="7">cv. CVL-1</strain>
        <tissue evidence="6">Whole seedling</tissue>
    </source>
</reference>
<dbReference type="UniPathway" id="UPA00378"/>
<dbReference type="Gramene" id="OMO99070">
    <property type="protein sequence ID" value="OMO99070"/>
    <property type="gene ID" value="CCACVL1_03942"/>
</dbReference>
<name>A0A1R3JW91_COCAP</name>
<dbReference type="Proteomes" id="UP000188268">
    <property type="component" value="Unassembled WGS sequence"/>
</dbReference>
<dbReference type="InterPro" id="IPR036424">
    <property type="entry name" value="UPP_synth-like_sf"/>
</dbReference>
<comment type="similarity">
    <text evidence="3 5">Belongs to the UPP synthase family.</text>
</comment>
<sequence>MDGNRRYAKKKKLKDVMEGHEAGCLALMSIFVYCYELGVKFVTAYAFSIDNFKRRPEEVEKLMDLMMQKIQLLTTIVIRFGVRVHFCGNLQLLNSDVRAAAKKLMEDTCDNSNAVLTICIAYTSTDEIVHAIQQSCEEYYYGDKKCNGTSGSYYKKKKMMVNLVDLETNMYMAMTPCPDILIRTGGEDRLSNFLLWQTPCTHLSVMLSLWPEITLWNLVWAVLDFQRNHPYFQKKKKLLL</sequence>
<dbReference type="PANTHER" id="PTHR10291:SF24">
    <property type="entry name" value="ALKYL TRANSFERASE"/>
    <property type="match status" value="1"/>
</dbReference>
<comment type="function">
    <text evidence="1">Catalyzes cis-prenyl chain elongation to produce the polyprenyl backbone of dolichol, a glycosyl carrier-lipid required for the biosynthesis of several classes of glycoprotein.</text>
</comment>
<dbReference type="OrthoDB" id="4173905at2759"/>
<dbReference type="AlphaFoldDB" id="A0A1R3JW91"/>
<dbReference type="Gene3D" id="3.40.1180.10">
    <property type="entry name" value="Decaprenyl diphosphate synthase-like"/>
    <property type="match status" value="1"/>
</dbReference>
<dbReference type="STRING" id="210143.A0A1R3JW91"/>
<evidence type="ECO:0000256" key="2">
    <source>
        <dbReference type="ARBA" id="ARBA00004922"/>
    </source>
</evidence>
<dbReference type="EC" id="2.5.1.-" evidence="5"/>
<evidence type="ECO:0000256" key="4">
    <source>
        <dbReference type="ARBA" id="ARBA00022679"/>
    </source>
</evidence>
<evidence type="ECO:0000313" key="6">
    <source>
        <dbReference type="EMBL" id="OMO99070.1"/>
    </source>
</evidence>
<comment type="caution">
    <text evidence="6">The sequence shown here is derived from an EMBL/GenBank/DDBJ whole genome shotgun (WGS) entry which is preliminary data.</text>
</comment>
<keyword evidence="5" id="KW-0472">Membrane</keyword>
<protein>
    <recommendedName>
        <fullName evidence="5">Alkyl transferase</fullName>
        <ecNumber evidence="5">2.5.1.-</ecNumber>
    </recommendedName>
</protein>